<sequence length="226" mass="26374">MRIQDVIPVKIRKQLLAFHQSLLWKKSFNNFKEAIDKGEVPSKKVIKKLIYSWGNQGFSAQTDYLETCIKYTLSTKGNIIECGSGLSTLVIGYIAKVQKRKMISFEHIDVWAKRVQENIDNFQLDNNTIYVRQLKNYGDFDWYDITNIDLSTYDLVICDAPPSNTKGGRRGFIHLFKEKLEKNAIILVDDTIREDEQQMIEEWKKILDIEVNFYGTFDPHAVIRIK</sequence>
<dbReference type="InterPro" id="IPR029063">
    <property type="entry name" value="SAM-dependent_MTases_sf"/>
</dbReference>
<evidence type="ECO:0000313" key="1">
    <source>
        <dbReference type="EMBL" id="MBM6499822.1"/>
    </source>
</evidence>
<proteinExistence type="predicted"/>
<keyword evidence="2" id="KW-1185">Reference proteome</keyword>
<dbReference type="GO" id="GO:0008168">
    <property type="term" value="F:methyltransferase activity"/>
    <property type="evidence" value="ECO:0007669"/>
    <property type="project" value="UniProtKB-KW"/>
</dbReference>
<dbReference type="Gene3D" id="3.40.50.150">
    <property type="entry name" value="Vaccinia Virus protein VP39"/>
    <property type="match status" value="1"/>
</dbReference>
<keyword evidence="1" id="KW-0808">Transferase</keyword>
<comment type="caution">
    <text evidence="1">The sequence shown here is derived from an EMBL/GenBank/DDBJ whole genome shotgun (WGS) entry which is preliminary data.</text>
</comment>
<reference evidence="1 2" key="1">
    <citation type="submission" date="2021-02" db="EMBL/GenBank/DDBJ databases">
        <authorList>
            <person name="Jung H.S."/>
            <person name="Chun B.H."/>
            <person name="Jeon C.O."/>
        </authorList>
    </citation>
    <scope>NUCLEOTIDE SEQUENCE [LARGE SCALE GENOMIC DNA]</scope>
    <source>
        <strain evidence="1 2">LMG 25203</strain>
    </source>
</reference>
<dbReference type="RefSeq" id="WP_187657116.1">
    <property type="nucleotide sequence ID" value="NZ_JACSOD020000491.1"/>
</dbReference>
<dbReference type="Proteomes" id="UP000759529">
    <property type="component" value="Unassembled WGS sequence"/>
</dbReference>
<evidence type="ECO:0000313" key="2">
    <source>
        <dbReference type="Proteomes" id="UP000759529"/>
    </source>
</evidence>
<accession>A0ABS2CXX7</accession>
<dbReference type="CDD" id="cd02440">
    <property type="entry name" value="AdoMet_MTases"/>
    <property type="match status" value="1"/>
</dbReference>
<dbReference type="Pfam" id="PF13578">
    <property type="entry name" value="Methyltransf_24"/>
    <property type="match status" value="1"/>
</dbReference>
<dbReference type="SUPFAM" id="SSF53335">
    <property type="entry name" value="S-adenosyl-L-methionine-dependent methyltransferases"/>
    <property type="match status" value="1"/>
</dbReference>
<dbReference type="GO" id="GO:0032259">
    <property type="term" value="P:methylation"/>
    <property type="evidence" value="ECO:0007669"/>
    <property type="project" value="UniProtKB-KW"/>
</dbReference>
<keyword evidence="1" id="KW-0489">Methyltransferase</keyword>
<name>A0ABS2CXX7_9FLAO</name>
<gene>
    <name evidence="1" type="ORF">H9X54_011005</name>
</gene>
<organism evidence="1 2">
    <name type="scientific">Flavobacterium macrobrachii</name>
    <dbReference type="NCBI Taxonomy" id="591204"/>
    <lineage>
        <taxon>Bacteria</taxon>
        <taxon>Pseudomonadati</taxon>
        <taxon>Bacteroidota</taxon>
        <taxon>Flavobacteriia</taxon>
        <taxon>Flavobacteriales</taxon>
        <taxon>Flavobacteriaceae</taxon>
        <taxon>Flavobacterium</taxon>
    </lineage>
</organism>
<dbReference type="EMBL" id="JACSOD020000491">
    <property type="protein sequence ID" value="MBM6499822.1"/>
    <property type="molecule type" value="Genomic_DNA"/>
</dbReference>
<protein>
    <submittedName>
        <fullName evidence="1">Class I SAM-dependent methyltransferase</fullName>
    </submittedName>
</protein>